<dbReference type="RefSeq" id="WP_347327434.1">
    <property type="nucleotide sequence ID" value="NZ_JBCGUH010000030.1"/>
</dbReference>
<name>A0ABW4RCS7_9BACL</name>
<protein>
    <submittedName>
        <fullName evidence="1">Uncharacterized protein</fullName>
    </submittedName>
</protein>
<comment type="caution">
    <text evidence="1">The sequence shown here is derived from an EMBL/GenBank/DDBJ whole genome shotgun (WGS) entry which is preliminary data.</text>
</comment>
<accession>A0ABW4RCS7</accession>
<keyword evidence="2" id="KW-1185">Reference proteome</keyword>
<dbReference type="Proteomes" id="UP001597233">
    <property type="component" value="Unassembled WGS sequence"/>
</dbReference>
<reference evidence="2" key="1">
    <citation type="journal article" date="2019" name="Int. J. Syst. Evol. Microbiol.">
        <title>The Global Catalogue of Microorganisms (GCM) 10K type strain sequencing project: providing services to taxonomists for standard genome sequencing and annotation.</title>
        <authorList>
            <consortium name="The Broad Institute Genomics Platform"/>
            <consortium name="The Broad Institute Genome Sequencing Center for Infectious Disease"/>
            <person name="Wu L."/>
            <person name="Ma J."/>
        </authorList>
    </citation>
    <scope>NUCLEOTIDE SEQUENCE [LARGE SCALE GENOMIC DNA]</scope>
    <source>
        <strain evidence="2">CCUG 54950</strain>
    </source>
</reference>
<proteinExistence type="predicted"/>
<gene>
    <name evidence="1" type="ORF">ACFSC9_00630</name>
</gene>
<sequence>MSNQDKPNGKITKVEMQMQIDAIESVWPEQMQFLNLQCRYRKEKYDRLVEAGFSSQQALDIVKSTQPFD</sequence>
<evidence type="ECO:0000313" key="2">
    <source>
        <dbReference type="Proteomes" id="UP001597233"/>
    </source>
</evidence>
<organism evidence="1 2">
    <name type="scientific">Paenibacillus wenxiniae</name>
    <dbReference type="NCBI Taxonomy" id="1636843"/>
    <lineage>
        <taxon>Bacteria</taxon>
        <taxon>Bacillati</taxon>
        <taxon>Bacillota</taxon>
        <taxon>Bacilli</taxon>
        <taxon>Bacillales</taxon>
        <taxon>Paenibacillaceae</taxon>
        <taxon>Paenibacillus</taxon>
    </lineage>
</organism>
<dbReference type="EMBL" id="JBHUEH010000003">
    <property type="protein sequence ID" value="MFD1884026.1"/>
    <property type="molecule type" value="Genomic_DNA"/>
</dbReference>
<evidence type="ECO:0000313" key="1">
    <source>
        <dbReference type="EMBL" id="MFD1884026.1"/>
    </source>
</evidence>